<feature type="transmembrane region" description="Helical" evidence="2">
    <location>
        <begin position="1086"/>
        <end position="1108"/>
    </location>
</feature>
<feature type="transmembrane region" description="Helical" evidence="2">
    <location>
        <begin position="412"/>
        <end position="432"/>
    </location>
</feature>
<feature type="transmembrane region" description="Helical" evidence="2">
    <location>
        <begin position="560"/>
        <end position="578"/>
    </location>
</feature>
<dbReference type="EMBL" id="CP123443">
    <property type="protein sequence ID" value="WGK69768.1"/>
    <property type="molecule type" value="Genomic_DNA"/>
</dbReference>
<organism evidence="3 4">
    <name type="scientific">Candidatus Haliotispira prima</name>
    <dbReference type="NCBI Taxonomy" id="3034016"/>
    <lineage>
        <taxon>Bacteria</taxon>
        <taxon>Pseudomonadati</taxon>
        <taxon>Spirochaetota</taxon>
        <taxon>Spirochaetia</taxon>
        <taxon>Spirochaetales</taxon>
        <taxon>Spirochaetaceae</taxon>
        <taxon>Candidatus Haliotispira</taxon>
    </lineage>
</organism>
<feature type="transmembrane region" description="Helical" evidence="2">
    <location>
        <begin position="452"/>
        <end position="477"/>
    </location>
</feature>
<dbReference type="InterPro" id="IPR027463">
    <property type="entry name" value="AcrB_DN_DC_subdom"/>
</dbReference>
<dbReference type="RefSeq" id="WP_326927955.1">
    <property type="nucleotide sequence ID" value="NZ_CP123443.1"/>
</dbReference>
<dbReference type="Gene3D" id="3.30.70.1430">
    <property type="entry name" value="Multidrug efflux transporter AcrB pore domain"/>
    <property type="match status" value="3"/>
</dbReference>
<dbReference type="InterPro" id="IPR001036">
    <property type="entry name" value="Acrflvin-R"/>
</dbReference>
<sequence length="1165" mass="128506">MARKYHHEKFRLEDGFIGYIITLFHNKRMLSGILTACVVLIGVLFAVRIQREAMPNIQSDNYLVTVSYPGASPVQVEQDAIIPIEDVVKEISGVLDYSSTSSQDSGTVRITVDEDVPDPDVVGDEIYRKMSLGNISGIAAEVESLKVERFGTTDIAVYMLALRRNSKEEVDDLLFNQAADSLASQIKTLSGVSKVNTTGYREQQVEINVNPRALARNYVDINSVVNAVKGRNVRSTSGTLEDPNNYKVIVTISEYEDLGQLSNTVIRAGFDGNRVLLRDVADVNLVFPQKTSYTRVDLEEAILLEVYKTSSADIVKTSSKVKVFLEEKGDTLLPEGMRWTEINDEGHSVDEVSRILIGNGVIGFILILLVLFLFLDFTTAFWTACGLPVTMVLTLGYMGATGLSVNYLTLTAMITMIGMLVDHGIVISETIFARRIKGFPPLRAAIEGLKSVFWPVVVTVSTTVMAFLPLLIVGGTMGKFTRFFPIMVTVMLTFSFLEACFLLVSHLLHVRSNAESPGLLRREAKNIAAGRMAQDTWFSPLVRGYQVALRGLIRFRWPSLILFLALLVVGVLFSMPAIKNFTLFDDTDVPVVQISYRPEVGVTLEKAQEDAKQLEQRILDITPESQIKYVWNNVSSGRRGDVTGTIVIYLVDKKDRTMVLAEYNQLLSANLLLYGKRSREVLLRGKGGDAPEGDAAPKGDRSRSSGGKATDTGDTEVNPYLLSPEEMEQIPVPFENVRIGFAGGAGGPGGRAISIRLYSNDAKELREAGEASVELLESMRGTQDIENSDESEVEQIRVTINYREMARYGIRLSDVNSTLRTAFQGTTATKSRSGAKATDYVVRLQEPYRKSLRTILSLEVKAGTGQFIPLSRFAKLTTELSSPGIRHYNGYRTLRLTGDVDTEIEGVTSLTVSQEFTDRFAQIRSEYPSVTLDLSGGEAERTRRFLADLIPAFVVAIILILLILILLFDSFLQPLIVMGSIPFGLVGGLVALQLHGLPAGFMAMLGFMGLMGVVVNDSVVMVEFINNIVHRYPHAKSRLLEPLVLKGAGRRFRAVVLTTLTTVLGLFPTIYGLSGDPGFVRPVVLVLGYGLLAATLITLFFIPAVYMIQLDLTYLVGRWKDRLFSGKGRNGRKNELGPGLVAIDKQRLAGLEELEEQELPPDPWV</sequence>
<dbReference type="SUPFAM" id="SSF82693">
    <property type="entry name" value="Multidrug efflux transporter AcrB pore domain, PN1, PN2, PC1 and PC2 subdomains"/>
    <property type="match status" value="2"/>
</dbReference>
<accession>A0ABY8MIQ4</accession>
<protein>
    <submittedName>
        <fullName evidence="3">Efflux RND transporter permease subunit</fullName>
    </submittedName>
</protein>
<dbReference type="Proteomes" id="UP001228690">
    <property type="component" value="Chromosome"/>
</dbReference>
<feature type="transmembrane region" description="Helical" evidence="2">
    <location>
        <begin position="1054"/>
        <end position="1074"/>
    </location>
</feature>
<evidence type="ECO:0000256" key="2">
    <source>
        <dbReference type="SAM" id="Phobius"/>
    </source>
</evidence>
<feature type="transmembrane region" description="Helical" evidence="2">
    <location>
        <begin position="1001"/>
        <end position="1029"/>
    </location>
</feature>
<feature type="transmembrane region" description="Helical" evidence="2">
    <location>
        <begin position="29"/>
        <end position="49"/>
    </location>
</feature>
<dbReference type="Gene3D" id="1.20.1640.10">
    <property type="entry name" value="Multidrug efflux transporter AcrB transmembrane domain"/>
    <property type="match status" value="3"/>
</dbReference>
<keyword evidence="2" id="KW-0812">Transmembrane</keyword>
<feature type="transmembrane region" description="Helical" evidence="2">
    <location>
        <begin position="483"/>
        <end position="504"/>
    </location>
</feature>
<reference evidence="3 4" key="1">
    <citation type="submission" date="2023-04" db="EMBL/GenBank/DDBJ databases">
        <title>Spirochaete genome identified in red abalone sample constitutes a novel genus.</title>
        <authorList>
            <person name="Sharma S.P."/>
            <person name="Purcell C.M."/>
            <person name="Hyde J.R."/>
            <person name="Severin A.J."/>
        </authorList>
    </citation>
    <scope>NUCLEOTIDE SEQUENCE [LARGE SCALE GENOMIC DNA]</scope>
    <source>
        <strain evidence="3 4">SP-2023</strain>
    </source>
</reference>
<dbReference type="PANTHER" id="PTHR32063">
    <property type="match status" value="1"/>
</dbReference>
<name>A0ABY8MIQ4_9SPIO</name>
<dbReference type="SUPFAM" id="SSF82866">
    <property type="entry name" value="Multidrug efflux transporter AcrB transmembrane domain"/>
    <property type="match status" value="2"/>
</dbReference>
<keyword evidence="2" id="KW-1133">Transmembrane helix</keyword>
<feature type="transmembrane region" description="Helical" evidence="2">
    <location>
        <begin position="381"/>
        <end position="400"/>
    </location>
</feature>
<dbReference type="SUPFAM" id="SSF82714">
    <property type="entry name" value="Multidrug efflux transporter AcrB TolC docking domain, DN and DC subdomains"/>
    <property type="match status" value="2"/>
</dbReference>
<feature type="compositionally biased region" description="Basic and acidic residues" evidence="1">
    <location>
        <begin position="684"/>
        <end position="703"/>
    </location>
</feature>
<dbReference type="Gene3D" id="3.30.2090.10">
    <property type="entry name" value="Multidrug efflux transporter AcrB TolC docking domain, DN and DC subdomains"/>
    <property type="match status" value="2"/>
</dbReference>
<dbReference type="PRINTS" id="PR00702">
    <property type="entry name" value="ACRIFLAVINRP"/>
</dbReference>
<feature type="region of interest" description="Disordered" evidence="1">
    <location>
        <begin position="684"/>
        <end position="717"/>
    </location>
</feature>
<dbReference type="Gene3D" id="3.30.70.1440">
    <property type="entry name" value="Multidrug efflux transporter AcrB pore domain"/>
    <property type="match status" value="1"/>
</dbReference>
<feature type="transmembrane region" description="Helical" evidence="2">
    <location>
        <begin position="949"/>
        <end position="968"/>
    </location>
</feature>
<dbReference type="Gene3D" id="3.30.70.1320">
    <property type="entry name" value="Multidrug efflux transporter AcrB pore domain like"/>
    <property type="match status" value="1"/>
</dbReference>
<feature type="transmembrane region" description="Helical" evidence="2">
    <location>
        <begin position="975"/>
        <end position="995"/>
    </location>
</feature>
<evidence type="ECO:0000313" key="3">
    <source>
        <dbReference type="EMBL" id="WGK69768.1"/>
    </source>
</evidence>
<gene>
    <name evidence="3" type="ORF">P0082_02580</name>
</gene>
<evidence type="ECO:0000313" key="4">
    <source>
        <dbReference type="Proteomes" id="UP001228690"/>
    </source>
</evidence>
<proteinExistence type="predicted"/>
<evidence type="ECO:0000256" key="1">
    <source>
        <dbReference type="SAM" id="MobiDB-lite"/>
    </source>
</evidence>
<dbReference type="Pfam" id="PF00873">
    <property type="entry name" value="ACR_tran"/>
    <property type="match status" value="2"/>
</dbReference>
<feature type="transmembrane region" description="Helical" evidence="2">
    <location>
        <begin position="355"/>
        <end position="374"/>
    </location>
</feature>
<keyword evidence="4" id="KW-1185">Reference proteome</keyword>
<keyword evidence="2" id="KW-0472">Membrane</keyword>
<dbReference type="PANTHER" id="PTHR32063:SF33">
    <property type="entry name" value="RND SUPERFAMILY EFFLUX PUMP PERMEASE COMPONENT"/>
    <property type="match status" value="1"/>
</dbReference>